<evidence type="ECO:0000313" key="3">
    <source>
        <dbReference type="Proteomes" id="UP001196413"/>
    </source>
</evidence>
<name>A0AAD5WF46_PARTN</name>
<evidence type="ECO:0000313" key="2">
    <source>
        <dbReference type="EMBL" id="KAJ1367583.1"/>
    </source>
</evidence>
<organism evidence="2 3">
    <name type="scientific">Parelaphostrongylus tenuis</name>
    <name type="common">Meningeal worm</name>
    <dbReference type="NCBI Taxonomy" id="148309"/>
    <lineage>
        <taxon>Eukaryota</taxon>
        <taxon>Metazoa</taxon>
        <taxon>Ecdysozoa</taxon>
        <taxon>Nematoda</taxon>
        <taxon>Chromadorea</taxon>
        <taxon>Rhabditida</taxon>
        <taxon>Rhabditina</taxon>
        <taxon>Rhabditomorpha</taxon>
        <taxon>Strongyloidea</taxon>
        <taxon>Metastrongylidae</taxon>
        <taxon>Parelaphostrongylus</taxon>
    </lineage>
</organism>
<keyword evidence="3" id="KW-1185">Reference proteome</keyword>
<proteinExistence type="predicted"/>
<dbReference type="Gene3D" id="3.40.50.12780">
    <property type="entry name" value="N-terminal domain of ligase-like"/>
    <property type="match status" value="1"/>
</dbReference>
<keyword evidence="1" id="KW-0812">Transmembrane</keyword>
<accession>A0AAD5WF46</accession>
<feature type="transmembrane region" description="Helical" evidence="1">
    <location>
        <begin position="56"/>
        <end position="76"/>
    </location>
</feature>
<keyword evidence="1" id="KW-0472">Membrane</keyword>
<comment type="caution">
    <text evidence="2">The sequence shown here is derived from an EMBL/GenBank/DDBJ whole genome shotgun (WGS) entry which is preliminary data.</text>
</comment>
<protein>
    <submittedName>
        <fullName evidence="2">Uncharacterized protein</fullName>
    </submittedName>
</protein>
<dbReference type="SUPFAM" id="SSF56801">
    <property type="entry name" value="Acetyl-CoA synthetase-like"/>
    <property type="match status" value="1"/>
</dbReference>
<keyword evidence="1" id="KW-1133">Transmembrane helix</keyword>
<reference evidence="2" key="1">
    <citation type="submission" date="2021-06" db="EMBL/GenBank/DDBJ databases">
        <title>Parelaphostrongylus tenuis whole genome reference sequence.</title>
        <authorList>
            <person name="Garwood T.J."/>
            <person name="Larsen P.A."/>
            <person name="Fountain-Jones N.M."/>
            <person name="Garbe J.R."/>
            <person name="Macchietto M.G."/>
            <person name="Kania S.A."/>
            <person name="Gerhold R.W."/>
            <person name="Richards J.E."/>
            <person name="Wolf T.M."/>
        </authorList>
    </citation>
    <scope>NUCLEOTIDE SEQUENCE</scope>
    <source>
        <strain evidence="2">MNPRO001-30</strain>
        <tissue evidence="2">Meninges</tissue>
    </source>
</reference>
<dbReference type="InterPro" id="IPR042099">
    <property type="entry name" value="ANL_N_sf"/>
</dbReference>
<dbReference type="EMBL" id="JAHQIW010005952">
    <property type="protein sequence ID" value="KAJ1367583.1"/>
    <property type="molecule type" value="Genomic_DNA"/>
</dbReference>
<gene>
    <name evidence="2" type="ORF">KIN20_028523</name>
</gene>
<evidence type="ECO:0000256" key="1">
    <source>
        <dbReference type="SAM" id="Phobius"/>
    </source>
</evidence>
<dbReference type="Proteomes" id="UP001196413">
    <property type="component" value="Unassembled WGS sequence"/>
</dbReference>
<dbReference type="AlphaFoldDB" id="A0AAD5WF46"/>
<sequence>MALGASPNPLQPRHSDAVETGILEKSASLLPSLRLEELITLVVIVTAVFFKSLPIGVVLGFILLIYMAFVGLFLILDIKFDLWKKLRENRGLHDIFLEVVEKNRDKTAMIDIETGRVFTFEEFNKECNRYANYFQVKNDTIHSCSS</sequence>